<dbReference type="STRING" id="1927124.BST13_33300"/>
<evidence type="ECO:0000313" key="2">
    <source>
        <dbReference type="Proteomes" id="UP000192448"/>
    </source>
</evidence>
<reference evidence="1 2" key="1">
    <citation type="submission" date="2017-02" db="EMBL/GenBank/DDBJ databases">
        <title>The new phylogeny of genus Mycobacterium.</title>
        <authorList>
            <person name="Tortoli E."/>
            <person name="Trovato A."/>
            <person name="Cirillo D.M."/>
        </authorList>
    </citation>
    <scope>NUCLEOTIDE SEQUENCE [LARGE SCALE GENOMIC DNA]</scope>
    <source>
        <strain evidence="1 2">RW6</strain>
    </source>
</reference>
<dbReference type="Proteomes" id="UP000192448">
    <property type="component" value="Unassembled WGS sequence"/>
</dbReference>
<dbReference type="AlphaFoldDB" id="A0A1X0A5Q5"/>
<name>A0A1X0A5Q5_9MYCO</name>
<protein>
    <submittedName>
        <fullName evidence="1">Uncharacterized protein</fullName>
    </submittedName>
</protein>
<accession>A0A1X0A5Q5</accession>
<dbReference type="EMBL" id="MVHF01000054">
    <property type="protein sequence ID" value="ORA25215.1"/>
    <property type="molecule type" value="Genomic_DNA"/>
</dbReference>
<sequence length="96" mass="10702">MKGRKSIVVSDDRALLAWVKEHHPDEIVESVNPAFLKTFSEIDGQVHWNGEPVDFMAVKQGEPYLAVKGNDETPFLVAQLLTSGQVSLDGLRQIEQ</sequence>
<gene>
    <name evidence="1" type="ORF">BST13_33300</name>
</gene>
<keyword evidence="2" id="KW-1185">Reference proteome</keyword>
<proteinExistence type="predicted"/>
<evidence type="ECO:0000313" key="1">
    <source>
        <dbReference type="EMBL" id="ORA25215.1"/>
    </source>
</evidence>
<comment type="caution">
    <text evidence="1">The sequence shown here is derived from an EMBL/GenBank/DDBJ whole genome shotgun (WGS) entry which is preliminary data.</text>
</comment>
<organism evidence="1 2">
    <name type="scientific">Mycobacterium aquaticum</name>
    <dbReference type="NCBI Taxonomy" id="1927124"/>
    <lineage>
        <taxon>Bacteria</taxon>
        <taxon>Bacillati</taxon>
        <taxon>Actinomycetota</taxon>
        <taxon>Actinomycetes</taxon>
        <taxon>Mycobacteriales</taxon>
        <taxon>Mycobacteriaceae</taxon>
        <taxon>Mycobacterium</taxon>
    </lineage>
</organism>